<organism evidence="1 2">
    <name type="scientific">Miscanthus lutarioriparius</name>
    <dbReference type="NCBI Taxonomy" id="422564"/>
    <lineage>
        <taxon>Eukaryota</taxon>
        <taxon>Viridiplantae</taxon>
        <taxon>Streptophyta</taxon>
        <taxon>Embryophyta</taxon>
        <taxon>Tracheophyta</taxon>
        <taxon>Spermatophyta</taxon>
        <taxon>Magnoliopsida</taxon>
        <taxon>Liliopsida</taxon>
        <taxon>Poales</taxon>
        <taxon>Poaceae</taxon>
        <taxon>PACMAD clade</taxon>
        <taxon>Panicoideae</taxon>
        <taxon>Andropogonodae</taxon>
        <taxon>Andropogoneae</taxon>
        <taxon>Saccharinae</taxon>
        <taxon>Miscanthus</taxon>
    </lineage>
</organism>
<sequence>MAPHCQAATLIASPSYPNAIAWSSDNLVAVASGHIVTILNPAALDGPRVLVGLHRSDPFPIGVVKREGSIKFSITAISPKSGKKRSCRCLLAVCTVDGHVKLYRSPIWELCDEWVEVADISQLLFNYYKTINFREDNGSHLTSPKNTNTGETEVLGSTCELQESFYFKGPGQRKIKPPRVDGFIYDGNEVDLDASKDADFSMEPCSKSKKKSLKKTIKPRHEVVAVNERNSTGNIKASLSSNGESKSLPLITAKQYACCAAHLSSLVVSWSPVVSSSDKTSCLLRHWCILAVGSKSGNFSFWKLCKPEYYTIDAGVVTSDPMLIGVLQAYKSWVSVITWQVLSAGSSKSSLLLATGCSDGR</sequence>
<dbReference type="PANTHER" id="PTHR15496">
    <property type="entry name" value="GENERAL TRANSCRIPTION FACTOR 3C POLYPEPTIDE 4 FAMILY"/>
    <property type="match status" value="1"/>
</dbReference>
<keyword evidence="2" id="KW-1185">Reference proteome</keyword>
<dbReference type="GO" id="GO:0006384">
    <property type="term" value="P:transcription initiation at RNA polymerase III promoter"/>
    <property type="evidence" value="ECO:0007669"/>
    <property type="project" value="InterPro"/>
</dbReference>
<dbReference type="OrthoDB" id="6021743at2759"/>
<accession>A0A811MT07</accession>
<gene>
    <name evidence="1" type="ORF">NCGR_LOCUS9931</name>
</gene>
<comment type="caution">
    <text evidence="1">The sequence shown here is derived from an EMBL/GenBank/DDBJ whole genome shotgun (WGS) entry which is preliminary data.</text>
</comment>
<dbReference type="GO" id="GO:0000127">
    <property type="term" value="C:transcription factor TFIIIC complex"/>
    <property type="evidence" value="ECO:0007669"/>
    <property type="project" value="InterPro"/>
</dbReference>
<dbReference type="SUPFAM" id="SSF50978">
    <property type="entry name" value="WD40 repeat-like"/>
    <property type="match status" value="1"/>
</dbReference>
<dbReference type="FunFam" id="2.130.10.10:FF:001618">
    <property type="entry name" value="Transducin/WD40 repeat-like superfamily protein"/>
    <property type="match status" value="1"/>
</dbReference>
<dbReference type="EMBL" id="CAJGYO010000002">
    <property type="protein sequence ID" value="CAD6214520.1"/>
    <property type="molecule type" value="Genomic_DNA"/>
</dbReference>
<reference evidence="1" key="1">
    <citation type="submission" date="2020-10" db="EMBL/GenBank/DDBJ databases">
        <authorList>
            <person name="Han B."/>
            <person name="Lu T."/>
            <person name="Zhao Q."/>
            <person name="Huang X."/>
            <person name="Zhao Y."/>
        </authorList>
    </citation>
    <scope>NUCLEOTIDE SEQUENCE</scope>
</reference>
<evidence type="ECO:0000313" key="1">
    <source>
        <dbReference type="EMBL" id="CAD6214520.1"/>
    </source>
</evidence>
<protein>
    <recommendedName>
        <fullName evidence="3">Transducin/WD40 repeat-like superfamily protein</fullName>
    </recommendedName>
</protein>
<evidence type="ECO:0008006" key="3">
    <source>
        <dbReference type="Google" id="ProtNLM"/>
    </source>
</evidence>
<dbReference type="InterPro" id="IPR044230">
    <property type="entry name" value="GTF3C4"/>
</dbReference>
<proteinExistence type="predicted"/>
<dbReference type="InterPro" id="IPR036322">
    <property type="entry name" value="WD40_repeat_dom_sf"/>
</dbReference>
<dbReference type="Proteomes" id="UP000604825">
    <property type="component" value="Unassembled WGS sequence"/>
</dbReference>
<dbReference type="PANTHER" id="PTHR15496:SF2">
    <property type="entry name" value="GENERAL TRANSCRIPTION FACTOR 3C POLYPEPTIDE 4"/>
    <property type="match status" value="1"/>
</dbReference>
<dbReference type="AlphaFoldDB" id="A0A811MT07"/>
<dbReference type="GO" id="GO:0004402">
    <property type="term" value="F:histone acetyltransferase activity"/>
    <property type="evidence" value="ECO:0007669"/>
    <property type="project" value="InterPro"/>
</dbReference>
<name>A0A811MT07_9POAL</name>
<evidence type="ECO:0000313" key="2">
    <source>
        <dbReference type="Proteomes" id="UP000604825"/>
    </source>
</evidence>